<protein>
    <submittedName>
        <fullName evidence="3">Fimbria/pilus outer membrane usher protein</fullName>
    </submittedName>
</protein>
<accession>A0ABT6F3H1</accession>
<dbReference type="InterPro" id="IPR042186">
    <property type="entry name" value="FimD_plug_dom"/>
</dbReference>
<evidence type="ECO:0000256" key="1">
    <source>
        <dbReference type="SAM" id="MobiDB-lite"/>
    </source>
</evidence>
<gene>
    <name evidence="3" type="ORF">L3556_15680</name>
</gene>
<dbReference type="InterPro" id="IPR000015">
    <property type="entry name" value="Fimb_usher"/>
</dbReference>
<reference evidence="3" key="1">
    <citation type="journal article" date="2022" name="Genome Biol. Evol.">
        <title>A New Gene Family Diagnostic for Intracellular Biomineralization of Amorphous Ca Carbonates by Cyanobacteria.</title>
        <authorList>
            <person name="Benzerara K."/>
            <person name="Duprat E."/>
            <person name="Bitard-Feildel T."/>
            <person name="Caumes G."/>
            <person name="Cassier-Chauvat C."/>
            <person name="Chauvat F."/>
            <person name="Dezi M."/>
            <person name="Diop S.I."/>
            <person name="Gaschignard G."/>
            <person name="Gorgen S."/>
            <person name="Gugger M."/>
            <person name="Lopez-Garcia P."/>
            <person name="Millet M."/>
            <person name="Skouri-Panet F."/>
            <person name="Moreira D."/>
            <person name="Callebaut I."/>
        </authorList>
    </citation>
    <scope>NUCLEOTIDE SEQUENCE</scope>
    <source>
        <strain evidence="3">G9</strain>
    </source>
</reference>
<dbReference type="PANTHER" id="PTHR30451">
    <property type="entry name" value="OUTER MEMBRANE USHER PROTEIN"/>
    <property type="match status" value="1"/>
</dbReference>
<dbReference type="Gene3D" id="2.60.40.2610">
    <property type="entry name" value="Outer membrane usher protein FimD, plug domain"/>
    <property type="match status" value="1"/>
</dbReference>
<dbReference type="Proteomes" id="UP001154265">
    <property type="component" value="Unassembled WGS sequence"/>
</dbReference>
<proteinExistence type="predicted"/>
<feature type="signal peptide" evidence="2">
    <location>
        <begin position="1"/>
        <end position="24"/>
    </location>
</feature>
<keyword evidence="4" id="KW-1185">Reference proteome</keyword>
<dbReference type="Pfam" id="PF00577">
    <property type="entry name" value="Usher"/>
    <property type="match status" value="1"/>
</dbReference>
<dbReference type="Gene3D" id="2.60.40.3110">
    <property type="match status" value="1"/>
</dbReference>
<dbReference type="PANTHER" id="PTHR30451:SF5">
    <property type="entry name" value="SLR0019 PROTEIN"/>
    <property type="match status" value="1"/>
</dbReference>
<feature type="region of interest" description="Disordered" evidence="1">
    <location>
        <begin position="33"/>
        <end position="64"/>
    </location>
</feature>
<evidence type="ECO:0000313" key="3">
    <source>
        <dbReference type="EMBL" id="MDG2992360.1"/>
    </source>
</evidence>
<comment type="caution">
    <text evidence="3">The sequence shown here is derived from an EMBL/GenBank/DDBJ whole genome shotgun (WGS) entry which is preliminary data.</text>
</comment>
<dbReference type="EMBL" id="JAKKUT010000008">
    <property type="protein sequence ID" value="MDG2992360.1"/>
    <property type="molecule type" value="Genomic_DNA"/>
</dbReference>
<organism evidence="3 4">
    <name type="scientific">Candidatus Synechococcus calcipolaris G9</name>
    <dbReference type="NCBI Taxonomy" id="1497997"/>
    <lineage>
        <taxon>Bacteria</taxon>
        <taxon>Bacillati</taxon>
        <taxon>Cyanobacteriota</taxon>
        <taxon>Cyanophyceae</taxon>
        <taxon>Synechococcales</taxon>
        <taxon>Synechococcaceae</taxon>
        <taxon>Synechococcus</taxon>
    </lineage>
</organism>
<reference evidence="3" key="2">
    <citation type="submission" date="2022-01" db="EMBL/GenBank/DDBJ databases">
        <authorList>
            <person name="Zivanovic Y."/>
            <person name="Moreira D."/>
            <person name="Lopez-Garcia P."/>
        </authorList>
    </citation>
    <scope>NUCLEOTIDE SEQUENCE</scope>
    <source>
        <strain evidence="3">G9</strain>
    </source>
</reference>
<name>A0ABT6F3H1_9SYNE</name>
<sequence>MIAFTVRKIFPLIAIILIVPQAYAAPDALGPDALGVDGETGETPQGIEPESDTPDPPPSPNQDALFEEVFGRPRTPRGVQRVVVPFFINDLEQGQVLVFIGQASASPVQIQADPFLVRLATFLRPELQQTLEANVSNEGNLPLEALQQVGLEALFNERTLELRVDIPPVLRRTSIYNLSQVGAPPEAATAVRPATVSGFLNVRGGQDVVWTGPDSELVGRQPLSLNFDGAFNLKNWVFEGSTTYTELGNPEFVQGDLRLVRDDPLRGIRYAAGNLNLSTTGYQAFVPMLGLSASRNFTLQPYLTIQPRGNFQFTLDTPSEVEIYVNGFLRQTLTLPAGPQDLRDLPLNVGVNNISLVITNAVGQVQQLNFSAAVASDLLAQGIQQFSYNIGFPVDETTSGTFRNYDVETPLLIAAHRVGLTNALTMGGYTQADPNQQLLGLETVKATPLGNIRLDTGLSHFDGNVDYGLRLRYEYLDLGPQSRWQPVFRLALERRGGQFRTFDDRISSLFPEDSLFLQGFDWSVSSSYSQRLPAGITGNVGFNYRRGRVEDNLSPDSYSASVGLGRSFPNGLGVNLNLVHRQDTSGEQDHQVLLNLQWLFAPRQSINSQTSISQQNDFRHTLRWNYRTQALVNGFTTNITGETLTEENNLLGNLNYTGFRNELAVLHRFNSPIVNDTTLRANSRTTFGTAFVFADRAFALSRPVTGSFAIITRNPALGKQTVGVNPSLNNYVAQADRFGPAVVPNLTPYYVTSLRMDAPDLPLGYDLGDTQYNVFPTYKSGLVIQVGTDASVFLRGELRDAQGEPLGLITADVDDLSDPDRPSVILFTNRVGRFALEGFRPGRYQIRFRDRPGPPLTFDIPETQTGLYDLGTLTVP</sequence>
<feature type="chain" id="PRO_5046155114" evidence="2">
    <location>
        <begin position="25"/>
        <end position="876"/>
    </location>
</feature>
<keyword evidence="2" id="KW-0732">Signal</keyword>
<evidence type="ECO:0000313" key="4">
    <source>
        <dbReference type="Proteomes" id="UP001154265"/>
    </source>
</evidence>
<evidence type="ECO:0000256" key="2">
    <source>
        <dbReference type="SAM" id="SignalP"/>
    </source>
</evidence>
<dbReference type="RefSeq" id="WP_277868275.1">
    <property type="nucleotide sequence ID" value="NZ_JAKKUT010000008.1"/>
</dbReference>